<comment type="caution">
    <text evidence="8">The sequence shown here is derived from an EMBL/GenBank/DDBJ whole genome shotgun (WGS) entry which is preliminary data.</text>
</comment>
<comment type="cofactor">
    <cofactor evidence="1">
        <name>Zn(2+)</name>
        <dbReference type="ChEBI" id="CHEBI:29105"/>
    </cofactor>
</comment>
<evidence type="ECO:0000256" key="4">
    <source>
        <dbReference type="ARBA" id="ARBA00022723"/>
    </source>
</evidence>
<dbReference type="SUPFAM" id="SSF53187">
    <property type="entry name" value="Zn-dependent exopeptidases"/>
    <property type="match status" value="1"/>
</dbReference>
<organism evidence="8 9">
    <name type="scientific">Rhynchophorus ferrugineus</name>
    <name type="common">Red palm weevil</name>
    <name type="synonym">Curculio ferrugineus</name>
    <dbReference type="NCBI Taxonomy" id="354439"/>
    <lineage>
        <taxon>Eukaryota</taxon>
        <taxon>Metazoa</taxon>
        <taxon>Ecdysozoa</taxon>
        <taxon>Arthropoda</taxon>
        <taxon>Hexapoda</taxon>
        <taxon>Insecta</taxon>
        <taxon>Pterygota</taxon>
        <taxon>Neoptera</taxon>
        <taxon>Endopterygota</taxon>
        <taxon>Coleoptera</taxon>
        <taxon>Polyphaga</taxon>
        <taxon>Cucujiformia</taxon>
        <taxon>Curculionidae</taxon>
        <taxon>Dryophthorinae</taxon>
        <taxon>Rhynchophorus</taxon>
    </lineage>
</organism>
<dbReference type="InterPro" id="IPR057247">
    <property type="entry name" value="CARBOXYPEPT_ZN_2"/>
</dbReference>
<dbReference type="OrthoDB" id="10249045at2759"/>
<keyword evidence="3" id="KW-0121">Carboxypeptidase</keyword>
<dbReference type="GO" id="GO:0006518">
    <property type="term" value="P:peptide metabolic process"/>
    <property type="evidence" value="ECO:0007669"/>
    <property type="project" value="TreeGrafter"/>
</dbReference>
<dbReference type="InterPro" id="IPR050753">
    <property type="entry name" value="Peptidase_M14_domain"/>
</dbReference>
<evidence type="ECO:0000313" key="9">
    <source>
        <dbReference type="Proteomes" id="UP000625711"/>
    </source>
</evidence>
<dbReference type="GO" id="GO:0005615">
    <property type="term" value="C:extracellular space"/>
    <property type="evidence" value="ECO:0007669"/>
    <property type="project" value="TreeGrafter"/>
</dbReference>
<evidence type="ECO:0000259" key="7">
    <source>
        <dbReference type="PROSITE" id="PS52035"/>
    </source>
</evidence>
<evidence type="ECO:0000256" key="2">
    <source>
        <dbReference type="ARBA" id="ARBA00005988"/>
    </source>
</evidence>
<dbReference type="PANTHER" id="PTHR11532">
    <property type="entry name" value="PROTEASE M14 CARBOXYPEPTIDASE"/>
    <property type="match status" value="1"/>
</dbReference>
<dbReference type="Pfam" id="PF00246">
    <property type="entry name" value="Peptidase_M14"/>
    <property type="match status" value="1"/>
</dbReference>
<dbReference type="Gene3D" id="3.40.630.10">
    <property type="entry name" value="Zn peptidases"/>
    <property type="match status" value="1"/>
</dbReference>
<feature type="domain" description="Peptidase M14" evidence="7">
    <location>
        <begin position="1"/>
        <end position="57"/>
    </location>
</feature>
<dbReference type="PROSITE" id="PS52035">
    <property type="entry name" value="PEPTIDASE_M14"/>
    <property type="match status" value="1"/>
</dbReference>
<gene>
    <name evidence="8" type="ORF">GWI33_011375</name>
</gene>
<evidence type="ECO:0000256" key="3">
    <source>
        <dbReference type="ARBA" id="ARBA00022645"/>
    </source>
</evidence>
<reference evidence="8" key="1">
    <citation type="submission" date="2020-08" db="EMBL/GenBank/DDBJ databases">
        <title>Genome sequencing and assembly of the red palm weevil Rhynchophorus ferrugineus.</title>
        <authorList>
            <person name="Dias G.B."/>
            <person name="Bergman C.M."/>
            <person name="Manee M."/>
        </authorList>
    </citation>
    <scope>NUCLEOTIDE SEQUENCE</scope>
    <source>
        <strain evidence="8">AA-2017</strain>
        <tissue evidence="8">Whole larva</tissue>
    </source>
</reference>
<evidence type="ECO:0000256" key="1">
    <source>
        <dbReference type="ARBA" id="ARBA00001947"/>
    </source>
</evidence>
<dbReference type="GO" id="GO:0016485">
    <property type="term" value="P:protein processing"/>
    <property type="evidence" value="ECO:0007669"/>
    <property type="project" value="TreeGrafter"/>
</dbReference>
<dbReference type="AlphaFoldDB" id="A0A834I809"/>
<keyword evidence="4" id="KW-0479">Metal-binding</keyword>
<protein>
    <recommendedName>
        <fullName evidence="7">Peptidase M14 domain-containing protein</fullName>
    </recommendedName>
</protein>
<dbReference type="GO" id="GO:0008270">
    <property type="term" value="F:zinc ion binding"/>
    <property type="evidence" value="ECO:0007669"/>
    <property type="project" value="InterPro"/>
</dbReference>
<dbReference type="PROSITE" id="PS00133">
    <property type="entry name" value="CARBOXYPEPT_ZN_2"/>
    <property type="match status" value="1"/>
</dbReference>
<comment type="similarity">
    <text evidence="2 6">Belongs to the peptidase M14 family.</text>
</comment>
<dbReference type="PANTHER" id="PTHR11532:SF84">
    <property type="entry name" value="CARBOXYPEPTIDASE M"/>
    <property type="match status" value="1"/>
</dbReference>
<keyword evidence="5" id="KW-0862">Zinc</keyword>
<keyword evidence="3" id="KW-0645">Protease</keyword>
<comment type="caution">
    <text evidence="6">Lacks conserved residue(s) required for the propagation of feature annotation.</text>
</comment>
<name>A0A834I809_RHYFE</name>
<dbReference type="GO" id="GO:0004181">
    <property type="term" value="F:metallocarboxypeptidase activity"/>
    <property type="evidence" value="ECO:0007669"/>
    <property type="project" value="InterPro"/>
</dbReference>
<evidence type="ECO:0000313" key="8">
    <source>
        <dbReference type="EMBL" id="KAF7275679.1"/>
    </source>
</evidence>
<keyword evidence="3" id="KW-0378">Hydrolase</keyword>
<dbReference type="InterPro" id="IPR000834">
    <property type="entry name" value="Peptidase_M14"/>
</dbReference>
<keyword evidence="9" id="KW-1185">Reference proteome</keyword>
<feature type="non-terminal residue" evidence="8">
    <location>
        <position position="1"/>
    </location>
</feature>
<evidence type="ECO:0000256" key="6">
    <source>
        <dbReference type="PROSITE-ProRule" id="PRU01379"/>
    </source>
</evidence>
<sequence length="57" mass="6613">YYHRNVVPAQPETIAIMEWMKTELFILSASLHGGAIVANYPFDTIKEKRYEKALKTK</sequence>
<evidence type="ECO:0000256" key="5">
    <source>
        <dbReference type="ARBA" id="ARBA00022833"/>
    </source>
</evidence>
<proteinExistence type="inferred from homology"/>
<dbReference type="Proteomes" id="UP000625711">
    <property type="component" value="Unassembled WGS sequence"/>
</dbReference>
<accession>A0A834I809</accession>
<dbReference type="EMBL" id="JAACXV010009424">
    <property type="protein sequence ID" value="KAF7275679.1"/>
    <property type="molecule type" value="Genomic_DNA"/>
</dbReference>